<keyword evidence="6" id="KW-1185">Reference proteome</keyword>
<dbReference type="Pfam" id="PF00021">
    <property type="entry name" value="UPAR_LY6"/>
    <property type="match status" value="2"/>
</dbReference>
<evidence type="ECO:0000313" key="5">
    <source>
        <dbReference type="EMBL" id="KAG8550138.1"/>
    </source>
</evidence>
<evidence type="ECO:0000313" key="6">
    <source>
        <dbReference type="Proteomes" id="UP000824782"/>
    </source>
</evidence>
<feature type="chain" id="PRO_5043316629" description="UPAR/Ly6 domain-containing protein" evidence="3">
    <location>
        <begin position="21"/>
        <end position="215"/>
    </location>
</feature>
<organism evidence="5 6">
    <name type="scientific">Engystomops pustulosus</name>
    <name type="common">Tungara frog</name>
    <name type="synonym">Physalaemus pustulosus</name>
    <dbReference type="NCBI Taxonomy" id="76066"/>
    <lineage>
        <taxon>Eukaryota</taxon>
        <taxon>Metazoa</taxon>
        <taxon>Chordata</taxon>
        <taxon>Craniata</taxon>
        <taxon>Vertebrata</taxon>
        <taxon>Euteleostomi</taxon>
        <taxon>Amphibia</taxon>
        <taxon>Batrachia</taxon>
        <taxon>Anura</taxon>
        <taxon>Neobatrachia</taxon>
        <taxon>Hyloidea</taxon>
        <taxon>Leptodactylidae</taxon>
        <taxon>Leiuperinae</taxon>
        <taxon>Engystomops</taxon>
    </lineage>
</organism>
<comment type="caution">
    <text evidence="5">The sequence shown here is derived from an EMBL/GenBank/DDBJ whole genome shotgun (WGS) entry which is preliminary data.</text>
</comment>
<dbReference type="GO" id="GO:0005576">
    <property type="term" value="C:extracellular region"/>
    <property type="evidence" value="ECO:0007669"/>
    <property type="project" value="UniProtKB-SubCell"/>
</dbReference>
<dbReference type="SUPFAM" id="SSF57302">
    <property type="entry name" value="Snake toxin-like"/>
    <property type="match status" value="2"/>
</dbReference>
<dbReference type="EMBL" id="WNYA01000080">
    <property type="protein sequence ID" value="KAG8550138.1"/>
    <property type="molecule type" value="Genomic_DNA"/>
</dbReference>
<feature type="signal peptide" evidence="3">
    <location>
        <begin position="1"/>
        <end position="20"/>
    </location>
</feature>
<feature type="domain" description="UPAR/Ly6" evidence="4">
    <location>
        <begin position="19"/>
        <end position="100"/>
    </location>
</feature>
<comment type="subcellular location">
    <subcellularLocation>
        <location evidence="1">Secreted</location>
    </subcellularLocation>
</comment>
<gene>
    <name evidence="5" type="ORF">GDO81_028168</name>
</gene>
<dbReference type="InterPro" id="IPR045860">
    <property type="entry name" value="Snake_toxin-like_sf"/>
</dbReference>
<evidence type="ECO:0000256" key="2">
    <source>
        <dbReference type="ARBA" id="ARBA00022525"/>
    </source>
</evidence>
<dbReference type="InterPro" id="IPR016054">
    <property type="entry name" value="LY6_UPA_recep-like"/>
</dbReference>
<keyword evidence="3" id="KW-0732">Signal</keyword>
<dbReference type="CDD" id="cd23572">
    <property type="entry name" value="TFP_LU_ECD_PINLYP_rpt2"/>
    <property type="match status" value="1"/>
</dbReference>
<protein>
    <recommendedName>
        <fullName evidence="4">UPAR/Ly6 domain-containing protein</fullName>
    </recommendedName>
</protein>
<dbReference type="PANTHER" id="PTHR20914:SF25">
    <property type="entry name" value="PHOSPHOLIPASE A2 INHIBITOR AND LY6_PLAUR DOMAIN-CONTAINING PROTEIN"/>
    <property type="match status" value="1"/>
</dbReference>
<sequence>MKSLLGFVTLFSALTATSHALTCTQCMAINSASCTGNNVTCTSGNTCGAIYAKTVIDNVVTQVFLRACISNVSCEATGTMTTSQGQLWVLTKCCNTDNCTTADVSFPANGEANGLLCPSCVATDYSWCYGSRYIQCTGNETKCLLASMNLQGVFPDSNAMRGCATQALSDLGSNKLQTSGLSKVFTFTSSKGTRNVQKVFLNPAVVGILLLKFFF</sequence>
<dbReference type="Proteomes" id="UP000824782">
    <property type="component" value="Unassembled WGS sequence"/>
</dbReference>
<feature type="domain" description="UPAR/Ly6" evidence="4">
    <location>
        <begin position="113"/>
        <end position="166"/>
    </location>
</feature>
<dbReference type="AlphaFoldDB" id="A0AAV6ZVQ3"/>
<dbReference type="PANTHER" id="PTHR20914">
    <property type="entry name" value="LY6/PLAUR DOMAIN-CONTAINING PROTEIN 8"/>
    <property type="match status" value="1"/>
</dbReference>
<dbReference type="InterPro" id="IPR050918">
    <property type="entry name" value="CNF-like_PLA2_Inhibitor"/>
</dbReference>
<evidence type="ECO:0000256" key="3">
    <source>
        <dbReference type="SAM" id="SignalP"/>
    </source>
</evidence>
<dbReference type="Gene3D" id="2.10.60.10">
    <property type="entry name" value="CD59"/>
    <property type="match status" value="2"/>
</dbReference>
<keyword evidence="2" id="KW-0964">Secreted</keyword>
<evidence type="ECO:0000259" key="4">
    <source>
        <dbReference type="Pfam" id="PF00021"/>
    </source>
</evidence>
<name>A0AAV6ZVQ3_ENGPU</name>
<accession>A0AAV6ZVQ3</accession>
<proteinExistence type="predicted"/>
<evidence type="ECO:0000256" key="1">
    <source>
        <dbReference type="ARBA" id="ARBA00004613"/>
    </source>
</evidence>
<reference evidence="5" key="1">
    <citation type="thesis" date="2020" institute="ProQuest LLC" country="789 East Eisenhower Parkway, Ann Arbor, MI, USA">
        <title>Comparative Genomics and Chromosome Evolution.</title>
        <authorList>
            <person name="Mudd A.B."/>
        </authorList>
    </citation>
    <scope>NUCLEOTIDE SEQUENCE</scope>
    <source>
        <strain evidence="5">237g6f4</strain>
        <tissue evidence="5">Blood</tissue>
    </source>
</reference>